<keyword evidence="5" id="KW-0762">Sugar transport</keyword>
<evidence type="ECO:0000256" key="3">
    <source>
        <dbReference type="ARBA" id="ARBA00022448"/>
    </source>
</evidence>
<gene>
    <name evidence="11" type="ordered locus">Tpen_1451</name>
</gene>
<dbReference type="GO" id="GO:0005886">
    <property type="term" value="C:plasma membrane"/>
    <property type="evidence" value="ECO:0007669"/>
    <property type="project" value="UniProtKB-SubCell"/>
</dbReference>
<dbReference type="PROSITE" id="PS50928">
    <property type="entry name" value="ABC_TM1"/>
    <property type="match status" value="1"/>
</dbReference>
<keyword evidence="12" id="KW-1185">Reference proteome</keyword>
<evidence type="ECO:0000259" key="10">
    <source>
        <dbReference type="PROSITE" id="PS50928"/>
    </source>
</evidence>
<keyword evidence="6" id="KW-0812">Transmembrane</keyword>
<evidence type="ECO:0000256" key="4">
    <source>
        <dbReference type="ARBA" id="ARBA00022475"/>
    </source>
</evidence>
<reference evidence="12" key="1">
    <citation type="journal article" date="2008" name="J. Bacteriol.">
        <title>Genome sequence of Thermofilum pendens reveals an exceptional loss of biosynthetic pathways without genome reduction.</title>
        <authorList>
            <person name="Anderson I."/>
            <person name="Rodriguez J."/>
            <person name="Susanti D."/>
            <person name="Porat I."/>
            <person name="Reich C."/>
            <person name="Ulrich L.E."/>
            <person name="Elkins J.G."/>
            <person name="Mavromatis K."/>
            <person name="Lykidis A."/>
            <person name="Kim E."/>
            <person name="Thompson L.S."/>
            <person name="Nolan M."/>
            <person name="Land M."/>
            <person name="Copeland A."/>
            <person name="Lapidus A."/>
            <person name="Lucas S."/>
            <person name="Detter C."/>
            <person name="Zhulin I.B."/>
            <person name="Olsen G.J."/>
            <person name="Whitman W."/>
            <person name="Mukhopadhyay B."/>
            <person name="Bristow J."/>
            <person name="Kyrpides N."/>
        </authorList>
    </citation>
    <scope>NUCLEOTIDE SEQUENCE [LARGE SCALE GENOMIC DNA]</scope>
    <source>
        <strain evidence="12">DSM 2475 / Hrk 5</strain>
    </source>
</reference>
<evidence type="ECO:0000313" key="11">
    <source>
        <dbReference type="EMBL" id="ABL78848.1"/>
    </source>
</evidence>
<evidence type="ECO:0000256" key="7">
    <source>
        <dbReference type="ARBA" id="ARBA00022989"/>
    </source>
</evidence>
<keyword evidence="3 9" id="KW-0813">Transport</keyword>
<dbReference type="AlphaFoldDB" id="A1S068"/>
<name>A1S068_THEPD</name>
<dbReference type="PANTHER" id="PTHR32243">
    <property type="entry name" value="MALTOSE TRANSPORT SYSTEM PERMEASE-RELATED"/>
    <property type="match status" value="1"/>
</dbReference>
<keyword evidence="8" id="KW-0472">Membrane</keyword>
<proteinExistence type="inferred from homology"/>
<evidence type="ECO:0000313" key="12">
    <source>
        <dbReference type="Proteomes" id="UP000000641"/>
    </source>
</evidence>
<evidence type="ECO:0000256" key="8">
    <source>
        <dbReference type="ARBA" id="ARBA00023136"/>
    </source>
</evidence>
<dbReference type="GeneID" id="4601160"/>
<protein>
    <submittedName>
        <fullName evidence="11">Binding-protein-dependent transport systems inner membrane component</fullName>
    </submittedName>
</protein>
<dbReference type="Gene3D" id="1.10.3720.10">
    <property type="entry name" value="MetI-like"/>
    <property type="match status" value="2"/>
</dbReference>
<dbReference type="CDD" id="cd06261">
    <property type="entry name" value="TM_PBP2"/>
    <property type="match status" value="1"/>
</dbReference>
<evidence type="ECO:0000256" key="1">
    <source>
        <dbReference type="ARBA" id="ARBA00004651"/>
    </source>
</evidence>
<dbReference type="eggNOG" id="arCOG00160">
    <property type="taxonomic scope" value="Archaea"/>
</dbReference>
<keyword evidence="4" id="KW-1003">Cell membrane</keyword>
<dbReference type="EMBL" id="CP000505">
    <property type="protein sequence ID" value="ABL78848.1"/>
    <property type="molecule type" value="Genomic_DNA"/>
</dbReference>
<evidence type="ECO:0000256" key="2">
    <source>
        <dbReference type="ARBA" id="ARBA00009047"/>
    </source>
</evidence>
<evidence type="ECO:0000256" key="5">
    <source>
        <dbReference type="ARBA" id="ARBA00022597"/>
    </source>
</evidence>
<evidence type="ECO:0000256" key="6">
    <source>
        <dbReference type="ARBA" id="ARBA00022692"/>
    </source>
</evidence>
<dbReference type="InterPro" id="IPR000515">
    <property type="entry name" value="MetI-like"/>
</dbReference>
<evidence type="ECO:0000256" key="9">
    <source>
        <dbReference type="RuleBase" id="RU363032"/>
    </source>
</evidence>
<dbReference type="SUPFAM" id="SSF161098">
    <property type="entry name" value="MetI-like"/>
    <property type="match status" value="2"/>
</dbReference>
<keyword evidence="7" id="KW-1133">Transmembrane helix</keyword>
<comment type="subcellular location">
    <subcellularLocation>
        <location evidence="1 9">Cell membrane</location>
        <topology evidence="1 9">Multi-pass membrane protein</topology>
    </subcellularLocation>
</comment>
<accession>A1S068</accession>
<dbReference type="Proteomes" id="UP000000641">
    <property type="component" value="Chromosome"/>
</dbReference>
<dbReference type="InterPro" id="IPR035906">
    <property type="entry name" value="MetI-like_sf"/>
</dbReference>
<feature type="domain" description="ABC transmembrane type-1" evidence="10">
    <location>
        <begin position="235"/>
        <end position="429"/>
    </location>
</feature>
<dbReference type="HOGENOM" id="CLU_016047_1_2_2"/>
<dbReference type="EnsemblBacteria" id="ABL78848">
    <property type="protein sequence ID" value="ABL78848"/>
    <property type="gene ID" value="Tpen_1451"/>
</dbReference>
<dbReference type="GO" id="GO:0055085">
    <property type="term" value="P:transmembrane transport"/>
    <property type="evidence" value="ECO:0007669"/>
    <property type="project" value="InterPro"/>
</dbReference>
<organism evidence="11 12">
    <name type="scientific">Thermofilum pendens (strain DSM 2475 / Hrk 5)</name>
    <dbReference type="NCBI Taxonomy" id="368408"/>
    <lineage>
        <taxon>Archaea</taxon>
        <taxon>Thermoproteota</taxon>
        <taxon>Thermoprotei</taxon>
        <taxon>Thermofilales</taxon>
        <taxon>Thermofilaceae</taxon>
        <taxon>Thermofilum</taxon>
    </lineage>
</organism>
<dbReference type="Pfam" id="PF00528">
    <property type="entry name" value="BPD_transp_1"/>
    <property type="match status" value="1"/>
</dbReference>
<dbReference type="PANTHER" id="PTHR32243:SF50">
    <property type="entry name" value="MALTOSE_MALTODEXTRIN TRANSPORT SYSTEM PERMEASE PROTEIN MALG"/>
    <property type="match status" value="1"/>
</dbReference>
<comment type="similarity">
    <text evidence="2">Belongs to the binding-protein-dependent transport system permease family. MalFG subfamily.</text>
</comment>
<dbReference type="InterPro" id="IPR050901">
    <property type="entry name" value="BP-dep_ABC_trans_perm"/>
</dbReference>
<dbReference type="STRING" id="368408.Tpen_1451"/>
<sequence>MRAQQKARRSDFFKSAVLTLLALVVMGVLLFPVYYMFMVSLKPVGTLATTSLEVIPSKVTLDNYLEILVGHYEATLDVKSFALRAQNATISDALNRYEVDLYDGVVAGDYPVKFTLSNAKILERRGGQERGERDATIIVGGDYLKVGADSAETITAARRLTVEARKIVVKVSGPGGAPLDLSKFREVAPGVYEAENARLYLEDGGRISAEKCTVETTSFSYIRLAKVGGEIWGYMSRSLIIASLTVVLTLLFVVPSAYAFSRLKFFGKGHILYSYLMFTQVAGGLGIAGLVALYGMLVRLNLVNNIFVLPVIYAAGSVPFNTWLLKGYLDSISPDFDEAALVDGASYAQIIGQVLVPMALPGIATVAIFSFIGGWTELILANLLLNQENHPLTVYIYVLLTNLRNVSWNQFAAAALIFALPVVVMFLLAQNYVRSGLTMGGLKE</sequence>
<dbReference type="RefSeq" id="WP_011753113.1">
    <property type="nucleotide sequence ID" value="NC_008698.1"/>
</dbReference>
<dbReference type="KEGG" id="tpe:Tpen_1451"/>